<dbReference type="SMART" id="SM00066">
    <property type="entry name" value="GAL4"/>
    <property type="match status" value="1"/>
</dbReference>
<evidence type="ECO:0000256" key="2">
    <source>
        <dbReference type="ARBA" id="ARBA00023242"/>
    </source>
</evidence>
<proteinExistence type="predicted"/>
<protein>
    <recommendedName>
        <fullName evidence="4">Zn(2)-C6 fungal-type domain-containing protein</fullName>
    </recommendedName>
</protein>
<dbReference type="SUPFAM" id="SSF57701">
    <property type="entry name" value="Zn2/Cys6 DNA-binding domain"/>
    <property type="match status" value="1"/>
</dbReference>
<dbReference type="Gene3D" id="4.10.240.10">
    <property type="entry name" value="Zn(2)-C6 fungal-type DNA-binding domain"/>
    <property type="match status" value="1"/>
</dbReference>
<dbReference type="GO" id="GO:0008270">
    <property type="term" value="F:zinc ion binding"/>
    <property type="evidence" value="ECO:0007669"/>
    <property type="project" value="InterPro"/>
</dbReference>
<evidence type="ECO:0000256" key="1">
    <source>
        <dbReference type="ARBA" id="ARBA00022723"/>
    </source>
</evidence>
<reference evidence="5 6" key="1">
    <citation type="journal article" date="2015" name="Fungal Genet. Biol.">
        <title>Evolution of novel wood decay mechanisms in Agaricales revealed by the genome sequences of Fistulina hepatica and Cylindrobasidium torrendii.</title>
        <authorList>
            <person name="Floudas D."/>
            <person name="Held B.W."/>
            <person name="Riley R."/>
            <person name="Nagy L.G."/>
            <person name="Koehler G."/>
            <person name="Ransdell A.S."/>
            <person name="Younus H."/>
            <person name="Chow J."/>
            <person name="Chiniquy J."/>
            <person name="Lipzen A."/>
            <person name="Tritt A."/>
            <person name="Sun H."/>
            <person name="Haridas S."/>
            <person name="LaButti K."/>
            <person name="Ohm R.A."/>
            <person name="Kues U."/>
            <person name="Blanchette R.A."/>
            <person name="Grigoriev I.V."/>
            <person name="Minto R.E."/>
            <person name="Hibbett D.S."/>
        </authorList>
    </citation>
    <scope>NUCLEOTIDE SEQUENCE [LARGE SCALE GENOMIC DNA]</scope>
    <source>
        <strain evidence="5 6">FP15055 ss-10</strain>
    </source>
</reference>
<evidence type="ECO:0000313" key="6">
    <source>
        <dbReference type="Proteomes" id="UP000054007"/>
    </source>
</evidence>
<dbReference type="GO" id="GO:0000981">
    <property type="term" value="F:DNA-binding transcription factor activity, RNA polymerase II-specific"/>
    <property type="evidence" value="ECO:0007669"/>
    <property type="project" value="InterPro"/>
</dbReference>
<feature type="region of interest" description="Disordered" evidence="3">
    <location>
        <begin position="80"/>
        <end position="100"/>
    </location>
</feature>
<dbReference type="PROSITE" id="PS50048">
    <property type="entry name" value="ZN2_CY6_FUNGAL_2"/>
    <property type="match status" value="1"/>
</dbReference>
<accession>A0A0D7BBI0</accession>
<evidence type="ECO:0000256" key="3">
    <source>
        <dbReference type="SAM" id="MobiDB-lite"/>
    </source>
</evidence>
<evidence type="ECO:0000313" key="5">
    <source>
        <dbReference type="EMBL" id="KIY67873.1"/>
    </source>
</evidence>
<dbReference type="CDD" id="cd12148">
    <property type="entry name" value="fungal_TF_MHR"/>
    <property type="match status" value="1"/>
</dbReference>
<name>A0A0D7BBI0_9AGAR</name>
<dbReference type="InterPro" id="IPR036864">
    <property type="entry name" value="Zn2-C6_fun-type_DNA-bd_sf"/>
</dbReference>
<dbReference type="PROSITE" id="PS00463">
    <property type="entry name" value="ZN2_CY6_FUNGAL_1"/>
    <property type="match status" value="1"/>
</dbReference>
<organism evidence="5 6">
    <name type="scientific">Cylindrobasidium torrendii FP15055 ss-10</name>
    <dbReference type="NCBI Taxonomy" id="1314674"/>
    <lineage>
        <taxon>Eukaryota</taxon>
        <taxon>Fungi</taxon>
        <taxon>Dikarya</taxon>
        <taxon>Basidiomycota</taxon>
        <taxon>Agaricomycotina</taxon>
        <taxon>Agaricomycetes</taxon>
        <taxon>Agaricomycetidae</taxon>
        <taxon>Agaricales</taxon>
        <taxon>Marasmiineae</taxon>
        <taxon>Physalacriaceae</taxon>
        <taxon>Cylindrobasidium</taxon>
    </lineage>
</organism>
<dbReference type="SMART" id="SM00906">
    <property type="entry name" value="Fungal_trans"/>
    <property type="match status" value="1"/>
</dbReference>
<dbReference type="Proteomes" id="UP000054007">
    <property type="component" value="Unassembled WGS sequence"/>
</dbReference>
<sequence>MAFRFVNVIPTSTGSVEGSNGVRLEESDHDASPSGESSRKKRKTFRACDSCRRKKIKCSGFNPGAKCENCTSQTLDCTFAGPDGVRRRRQPTGDSEESTRRMQQLENIIKKATGHPTLTPEFLNMLEADPELLTRPTDLSKSDIYLKLGTRFARNFPREPSLQYAADNGHDSEDEMHERFHGMVLSTDETETFKFPVRRENEDIPYLGKNAVLGLLYRSFVARGPKATVHTIRPSLWERPAWQTTWDDRNDPVTYEFPPSDLMPDLVDLYFKNVNIYVPLLHRPTFERSLEEGLALADKSFAGTVMLVCASGARFSKDPRVLLDTDEQKEASAGWKWFIQVLEGAEVLPVLRNVTLHELQKFTLLGLYIRGTLMGTAAWNIFGGALRLAYTIGVHRKTKIFDTRTKQEQELWKRAFWCLVWLDRFTSAGMGRNCAIHDEEIDIDYPTVCDDEYWYPEKDEDVFVQPENKPSTMKFFILALELSQITTFCMRTLYSLNKTQSVLTSETREWKEHLVVELDSALNRWIDSIPSYLRWDPLREDMVFFNQSVMIYCSYYHLSILAHRPFITKRSPADTRAMASVAVCTNAARVISHIVDCYLKRQPEASGVLSTCAMQIFCAALVLLLNVWTSKQSGLFLNFKNEMEDIHKCMEALRHIEARWAFSGCNLDILKTLSQAGDLPSPETPPRFKRGRDEGEEEDSSTPASSSFTPAESVPADFSLPVGHGLSDIEQMRAFNMSRRPGWEHSEAMCPDDLLSSAQSAIPGVGAVPPGGTWADFETMRDMPMQTPQNAAPFDLWPLGMEAVEWESFINDLQGNPTELGSRWPY</sequence>
<dbReference type="Pfam" id="PF04082">
    <property type="entry name" value="Fungal_trans"/>
    <property type="match status" value="1"/>
</dbReference>
<keyword evidence="1" id="KW-0479">Metal-binding</keyword>
<dbReference type="PANTHER" id="PTHR46910:SF38">
    <property type="entry name" value="ZN(2)-C6 FUNGAL-TYPE DOMAIN-CONTAINING PROTEIN"/>
    <property type="match status" value="1"/>
</dbReference>
<feature type="compositionally biased region" description="Polar residues" evidence="3">
    <location>
        <begin position="9"/>
        <end position="18"/>
    </location>
</feature>
<dbReference type="CDD" id="cd00067">
    <property type="entry name" value="GAL4"/>
    <property type="match status" value="1"/>
</dbReference>
<feature type="domain" description="Zn(2)-C6 fungal-type" evidence="4">
    <location>
        <begin position="47"/>
        <end position="79"/>
    </location>
</feature>
<feature type="region of interest" description="Disordered" evidence="3">
    <location>
        <begin position="676"/>
        <end position="713"/>
    </location>
</feature>
<gene>
    <name evidence="5" type="ORF">CYLTODRAFT_375321</name>
</gene>
<keyword evidence="6" id="KW-1185">Reference proteome</keyword>
<evidence type="ECO:0000259" key="4">
    <source>
        <dbReference type="PROSITE" id="PS50048"/>
    </source>
</evidence>
<dbReference type="GO" id="GO:0003677">
    <property type="term" value="F:DNA binding"/>
    <property type="evidence" value="ECO:0007669"/>
    <property type="project" value="InterPro"/>
</dbReference>
<dbReference type="PANTHER" id="PTHR46910">
    <property type="entry name" value="TRANSCRIPTION FACTOR PDR1"/>
    <property type="match status" value="1"/>
</dbReference>
<dbReference type="InterPro" id="IPR050987">
    <property type="entry name" value="AtrR-like"/>
</dbReference>
<dbReference type="AlphaFoldDB" id="A0A0D7BBI0"/>
<feature type="compositionally biased region" description="Low complexity" evidence="3">
    <location>
        <begin position="701"/>
        <end position="713"/>
    </location>
</feature>
<dbReference type="EMBL" id="KN880515">
    <property type="protein sequence ID" value="KIY67873.1"/>
    <property type="molecule type" value="Genomic_DNA"/>
</dbReference>
<dbReference type="OrthoDB" id="4456959at2759"/>
<dbReference type="InterPro" id="IPR007219">
    <property type="entry name" value="XnlR_reg_dom"/>
</dbReference>
<dbReference type="GO" id="GO:0006351">
    <property type="term" value="P:DNA-templated transcription"/>
    <property type="evidence" value="ECO:0007669"/>
    <property type="project" value="InterPro"/>
</dbReference>
<dbReference type="Pfam" id="PF00172">
    <property type="entry name" value="Zn_clus"/>
    <property type="match status" value="1"/>
</dbReference>
<dbReference type="InterPro" id="IPR001138">
    <property type="entry name" value="Zn2Cys6_DnaBD"/>
</dbReference>
<dbReference type="STRING" id="1314674.A0A0D7BBI0"/>
<keyword evidence="2" id="KW-0539">Nucleus</keyword>
<feature type="region of interest" description="Disordered" evidence="3">
    <location>
        <begin position="9"/>
        <end position="43"/>
    </location>
</feature>